<evidence type="ECO:0008006" key="3">
    <source>
        <dbReference type="Google" id="ProtNLM"/>
    </source>
</evidence>
<sequence length="45" mass="5220">MTKSYSNDLRQRGIEYLDEESGYIEASQPFKISVSAMGMWNRKMA</sequence>
<protein>
    <recommendedName>
        <fullName evidence="3">Transposase</fullName>
    </recommendedName>
</protein>
<evidence type="ECO:0000313" key="2">
    <source>
        <dbReference type="Proteomes" id="UP000026922"/>
    </source>
</evidence>
<accession>A0A061JHF4</accession>
<gene>
    <name evidence="1" type="ORF">K737_300806</name>
</gene>
<dbReference type="Proteomes" id="UP000026922">
    <property type="component" value="Unassembled WGS sequence"/>
</dbReference>
<dbReference type="RefSeq" id="WP_023491389.1">
    <property type="nucleotide sequence ID" value="NZ_ARPM03000152.1"/>
</dbReference>
<proteinExistence type="predicted"/>
<name>A0A061JHF4_9PROT</name>
<organism evidence="1 2">
    <name type="scientific">Holospora undulata HU1</name>
    <dbReference type="NCBI Taxonomy" id="1321371"/>
    <lineage>
        <taxon>Bacteria</taxon>
        <taxon>Pseudomonadati</taxon>
        <taxon>Pseudomonadota</taxon>
        <taxon>Alphaproteobacteria</taxon>
        <taxon>Holosporales</taxon>
        <taxon>Holosporaceae</taxon>
        <taxon>Holospora</taxon>
    </lineage>
</organism>
<comment type="caution">
    <text evidence="1">The sequence shown here is derived from an EMBL/GenBank/DDBJ whole genome shotgun (WGS) entry which is preliminary data.</text>
</comment>
<keyword evidence="2" id="KW-1185">Reference proteome</keyword>
<reference evidence="1 2" key="1">
    <citation type="journal article" date="2013" name="Genome Announc.">
        <title>Draft Genome Sequence of Holospora undulata Strain HU1, a Micronucleus-Specific Symbiont of the Ciliate Paramecium caudatum.</title>
        <authorList>
            <person name="Dohra H."/>
            <person name="Suzuki H."/>
            <person name="Suzuki T."/>
            <person name="Tanaka K."/>
            <person name="Fujishima M."/>
        </authorList>
    </citation>
    <scope>NUCLEOTIDE SEQUENCE [LARGE SCALE GENOMIC DNA]</scope>
    <source>
        <strain evidence="1 2">HU1</strain>
    </source>
</reference>
<evidence type="ECO:0000313" key="1">
    <source>
        <dbReference type="EMBL" id="ETZ04782.1"/>
    </source>
</evidence>
<dbReference type="EMBL" id="ARPM03000152">
    <property type="protein sequence ID" value="ETZ04782.1"/>
    <property type="molecule type" value="Genomic_DNA"/>
</dbReference>
<dbReference type="AlphaFoldDB" id="A0A061JHF4"/>